<evidence type="ECO:0000256" key="4">
    <source>
        <dbReference type="ARBA" id="ARBA00022833"/>
    </source>
</evidence>
<evidence type="ECO:0000256" key="7">
    <source>
        <dbReference type="SAM" id="SignalP"/>
    </source>
</evidence>
<keyword evidence="1 6" id="KW-0645">Protease</keyword>
<evidence type="ECO:0000313" key="9">
    <source>
        <dbReference type="EMBL" id="MBB6072013.1"/>
    </source>
</evidence>
<evidence type="ECO:0000256" key="2">
    <source>
        <dbReference type="ARBA" id="ARBA00022723"/>
    </source>
</evidence>
<organism evidence="9 10">
    <name type="scientific">Longimicrobium terrae</name>
    <dbReference type="NCBI Taxonomy" id="1639882"/>
    <lineage>
        <taxon>Bacteria</taxon>
        <taxon>Pseudomonadati</taxon>
        <taxon>Gemmatimonadota</taxon>
        <taxon>Longimicrobiia</taxon>
        <taxon>Longimicrobiales</taxon>
        <taxon>Longimicrobiaceae</taxon>
        <taxon>Longimicrobium</taxon>
    </lineage>
</organism>
<sequence length="280" mass="30270">MSLALTRRVRQTAMVVCLCGAGGAAAACAPAVTTQQEVQLGADYSRQINQQLPLINDQATLQYVNNLGRRIAAVADPRGIPYNFYVVNSDVVNAFAIPGGHIYVNRGLIERSTNEAQLAGVLSHEIGHVVQRHSITQMQRAQNANTAIGVVYGVLLGRNPGGLEQAAVQVGGNAIFAGYTRDAEREADAVGVGYMVRAGYNPQGIVQLFQTLQSMQQRQPSSVEQWFATHPSEQERVANTQALIARTAGATASNLILDRQSFQTFRSRVQSLRPAPSDRR</sequence>
<dbReference type="GO" id="GO:0004222">
    <property type="term" value="F:metalloendopeptidase activity"/>
    <property type="evidence" value="ECO:0007669"/>
    <property type="project" value="InterPro"/>
</dbReference>
<comment type="similarity">
    <text evidence="6">Belongs to the peptidase M48 family.</text>
</comment>
<dbReference type="AlphaFoldDB" id="A0A841H1Z1"/>
<dbReference type="Pfam" id="PF01435">
    <property type="entry name" value="Peptidase_M48"/>
    <property type="match status" value="1"/>
</dbReference>
<dbReference type="GO" id="GO:0051603">
    <property type="term" value="P:proteolysis involved in protein catabolic process"/>
    <property type="evidence" value="ECO:0007669"/>
    <property type="project" value="TreeGrafter"/>
</dbReference>
<dbReference type="Proteomes" id="UP000582837">
    <property type="component" value="Unassembled WGS sequence"/>
</dbReference>
<dbReference type="PROSITE" id="PS51257">
    <property type="entry name" value="PROKAR_LIPOPROTEIN"/>
    <property type="match status" value="1"/>
</dbReference>
<dbReference type="PANTHER" id="PTHR22726:SF1">
    <property type="entry name" value="METALLOENDOPEPTIDASE OMA1, MITOCHONDRIAL"/>
    <property type="match status" value="1"/>
</dbReference>
<dbReference type="InterPro" id="IPR001915">
    <property type="entry name" value="Peptidase_M48"/>
</dbReference>
<comment type="caution">
    <text evidence="9">The sequence shown here is derived from an EMBL/GenBank/DDBJ whole genome shotgun (WGS) entry which is preliminary data.</text>
</comment>
<evidence type="ECO:0000259" key="8">
    <source>
        <dbReference type="Pfam" id="PF01435"/>
    </source>
</evidence>
<dbReference type="GO" id="GO:0046872">
    <property type="term" value="F:metal ion binding"/>
    <property type="evidence" value="ECO:0007669"/>
    <property type="project" value="UniProtKB-KW"/>
</dbReference>
<keyword evidence="3 6" id="KW-0378">Hydrolase</keyword>
<feature type="domain" description="Peptidase M48" evidence="8">
    <location>
        <begin position="62"/>
        <end position="241"/>
    </location>
</feature>
<proteinExistence type="inferred from homology"/>
<dbReference type="InterPro" id="IPR051156">
    <property type="entry name" value="Mito/Outer_Membr_Metalloprot"/>
</dbReference>
<keyword evidence="10" id="KW-1185">Reference proteome</keyword>
<dbReference type="EMBL" id="JACHIA010000012">
    <property type="protein sequence ID" value="MBB6072013.1"/>
    <property type="molecule type" value="Genomic_DNA"/>
</dbReference>
<name>A0A841H1Z1_9BACT</name>
<dbReference type="GO" id="GO:0016020">
    <property type="term" value="C:membrane"/>
    <property type="evidence" value="ECO:0007669"/>
    <property type="project" value="TreeGrafter"/>
</dbReference>
<evidence type="ECO:0000313" key="10">
    <source>
        <dbReference type="Proteomes" id="UP000582837"/>
    </source>
</evidence>
<keyword evidence="2" id="KW-0479">Metal-binding</keyword>
<gene>
    <name evidence="9" type="ORF">HNQ61_003674</name>
</gene>
<dbReference type="PANTHER" id="PTHR22726">
    <property type="entry name" value="METALLOENDOPEPTIDASE OMA1"/>
    <property type="match status" value="1"/>
</dbReference>
<reference evidence="9 10" key="1">
    <citation type="submission" date="2020-08" db="EMBL/GenBank/DDBJ databases">
        <title>Genomic Encyclopedia of Type Strains, Phase IV (KMG-IV): sequencing the most valuable type-strain genomes for metagenomic binning, comparative biology and taxonomic classification.</title>
        <authorList>
            <person name="Goeker M."/>
        </authorList>
    </citation>
    <scope>NUCLEOTIDE SEQUENCE [LARGE SCALE GENOMIC DNA]</scope>
    <source>
        <strain evidence="9 10">DSM 29007</strain>
    </source>
</reference>
<evidence type="ECO:0000256" key="5">
    <source>
        <dbReference type="ARBA" id="ARBA00023049"/>
    </source>
</evidence>
<dbReference type="RefSeq" id="WP_205761531.1">
    <property type="nucleotide sequence ID" value="NZ_JABDTL010000001.1"/>
</dbReference>
<protein>
    <submittedName>
        <fullName evidence="9">Putative Zn-dependent protease</fullName>
    </submittedName>
</protein>
<dbReference type="CDD" id="cd07333">
    <property type="entry name" value="M48C_bepA_like"/>
    <property type="match status" value="1"/>
</dbReference>
<evidence type="ECO:0000256" key="3">
    <source>
        <dbReference type="ARBA" id="ARBA00022801"/>
    </source>
</evidence>
<keyword evidence="5 6" id="KW-0482">Metalloprotease</keyword>
<keyword evidence="7" id="KW-0732">Signal</keyword>
<evidence type="ECO:0000256" key="1">
    <source>
        <dbReference type="ARBA" id="ARBA00022670"/>
    </source>
</evidence>
<keyword evidence="4 6" id="KW-0862">Zinc</keyword>
<evidence type="ECO:0000256" key="6">
    <source>
        <dbReference type="RuleBase" id="RU003983"/>
    </source>
</evidence>
<dbReference type="Gene3D" id="3.30.2010.10">
    <property type="entry name" value="Metalloproteases ('zincins'), catalytic domain"/>
    <property type="match status" value="1"/>
</dbReference>
<feature type="chain" id="PRO_5032465351" evidence="7">
    <location>
        <begin position="27"/>
        <end position="280"/>
    </location>
</feature>
<feature type="signal peptide" evidence="7">
    <location>
        <begin position="1"/>
        <end position="26"/>
    </location>
</feature>
<comment type="cofactor">
    <cofactor evidence="6">
        <name>Zn(2+)</name>
        <dbReference type="ChEBI" id="CHEBI:29105"/>
    </cofactor>
    <text evidence="6">Binds 1 zinc ion per subunit.</text>
</comment>
<accession>A0A841H1Z1</accession>